<organism evidence="3 4">
    <name type="scientific">Necator americanus</name>
    <name type="common">Human hookworm</name>
    <dbReference type="NCBI Taxonomy" id="51031"/>
    <lineage>
        <taxon>Eukaryota</taxon>
        <taxon>Metazoa</taxon>
        <taxon>Ecdysozoa</taxon>
        <taxon>Nematoda</taxon>
        <taxon>Chromadorea</taxon>
        <taxon>Rhabditida</taxon>
        <taxon>Rhabditina</taxon>
        <taxon>Rhabditomorpha</taxon>
        <taxon>Strongyloidea</taxon>
        <taxon>Ancylostomatidae</taxon>
        <taxon>Bunostominae</taxon>
        <taxon>Necator</taxon>
    </lineage>
</organism>
<evidence type="ECO:0000256" key="1">
    <source>
        <dbReference type="SAM" id="MobiDB-lite"/>
    </source>
</evidence>
<sequence length="243" mass="27582">MRSICITLCFAAAVLARSASQDGSDSGMPDCLRCYNMFKTTDDVTVKLLQSKSSILCPFVVVSCPYKNSIIKARLSNGEILELASGSNVEKTMKCRQKRWITDEMSEDMMVEEVFCSEKEEEKCPEKKECPPPPVCPDPEKKEQCQHPVVFAPFLVYANVNANEKPVVVPGQLSSDTLPPEIEQTLRERLTPKATSEEHVEHGSENPRSEMKIQGKWPGHFLKIFFPFQRENKTFERNWCIMP</sequence>
<dbReference type="Proteomes" id="UP001303046">
    <property type="component" value="Unassembled WGS sequence"/>
</dbReference>
<evidence type="ECO:0000313" key="4">
    <source>
        <dbReference type="Proteomes" id="UP001303046"/>
    </source>
</evidence>
<feature type="region of interest" description="Disordered" evidence="1">
    <location>
        <begin position="192"/>
        <end position="212"/>
    </location>
</feature>
<feature type="chain" id="PRO_5046733666" evidence="2">
    <location>
        <begin position="17"/>
        <end position="243"/>
    </location>
</feature>
<comment type="caution">
    <text evidence="3">The sequence shown here is derived from an EMBL/GenBank/DDBJ whole genome shotgun (WGS) entry which is preliminary data.</text>
</comment>
<keyword evidence="2" id="KW-0732">Signal</keyword>
<gene>
    <name evidence="3" type="primary">Necator_chrX.g26086</name>
    <name evidence="3" type="ORF">RB195_025920</name>
</gene>
<dbReference type="EMBL" id="JAVFWL010000006">
    <property type="protein sequence ID" value="KAK6766311.1"/>
    <property type="molecule type" value="Genomic_DNA"/>
</dbReference>
<accession>A0ABR1EUJ0</accession>
<protein>
    <submittedName>
        <fullName evidence="3">Uncharacterized protein</fullName>
    </submittedName>
</protein>
<name>A0ABR1EUJ0_NECAM</name>
<keyword evidence="4" id="KW-1185">Reference proteome</keyword>
<evidence type="ECO:0000256" key="2">
    <source>
        <dbReference type="SAM" id="SignalP"/>
    </source>
</evidence>
<feature type="signal peptide" evidence="2">
    <location>
        <begin position="1"/>
        <end position="16"/>
    </location>
</feature>
<reference evidence="3 4" key="1">
    <citation type="submission" date="2023-08" db="EMBL/GenBank/DDBJ databases">
        <title>A Necator americanus chromosomal reference genome.</title>
        <authorList>
            <person name="Ilik V."/>
            <person name="Petrzelkova K.J."/>
            <person name="Pardy F."/>
            <person name="Fuh T."/>
            <person name="Niatou-Singa F.S."/>
            <person name="Gouil Q."/>
            <person name="Baker L."/>
            <person name="Ritchie M.E."/>
            <person name="Jex A.R."/>
            <person name="Gazzola D."/>
            <person name="Li H."/>
            <person name="Toshio Fujiwara R."/>
            <person name="Zhan B."/>
            <person name="Aroian R.V."/>
            <person name="Pafco B."/>
            <person name="Schwarz E.M."/>
        </authorList>
    </citation>
    <scope>NUCLEOTIDE SEQUENCE [LARGE SCALE GENOMIC DNA]</scope>
    <source>
        <strain evidence="3 4">Aroian</strain>
        <tissue evidence="3">Whole animal</tissue>
    </source>
</reference>
<evidence type="ECO:0000313" key="3">
    <source>
        <dbReference type="EMBL" id="KAK6766311.1"/>
    </source>
</evidence>
<proteinExistence type="predicted"/>